<protein>
    <submittedName>
        <fullName evidence="2">Uncharacterized protein</fullName>
    </submittedName>
</protein>
<feature type="compositionally biased region" description="Basic and acidic residues" evidence="1">
    <location>
        <begin position="10"/>
        <end position="65"/>
    </location>
</feature>
<sequence length="96" mass="10999">MENFGLSPKQLEKIQKDAAEASKGNLEQKDFFQRQKEELAKQKQAERLMKDSATYSDHDKRSLREGKHKHGTRISAGYDLPTGKRGGRKYGEYRAA</sequence>
<dbReference type="Proteomes" id="UP000231464">
    <property type="component" value="Unassembled WGS sequence"/>
</dbReference>
<feature type="region of interest" description="Disordered" evidence="1">
    <location>
        <begin position="1"/>
        <end position="96"/>
    </location>
</feature>
<organism evidence="2 3">
    <name type="scientific">Candidatus Kuenenbacteria bacterium CG10_big_fil_rev_8_21_14_0_10_36_11</name>
    <dbReference type="NCBI Taxonomy" id="1974618"/>
    <lineage>
        <taxon>Bacteria</taxon>
        <taxon>Candidatus Kueneniibacteriota</taxon>
    </lineage>
</organism>
<dbReference type="AlphaFoldDB" id="A0A2M6WB80"/>
<dbReference type="EMBL" id="PFBP01000008">
    <property type="protein sequence ID" value="PIT90059.1"/>
    <property type="molecule type" value="Genomic_DNA"/>
</dbReference>
<proteinExistence type="predicted"/>
<comment type="caution">
    <text evidence="2">The sequence shown here is derived from an EMBL/GenBank/DDBJ whole genome shotgun (WGS) entry which is preliminary data.</text>
</comment>
<evidence type="ECO:0000313" key="2">
    <source>
        <dbReference type="EMBL" id="PIT90059.1"/>
    </source>
</evidence>
<gene>
    <name evidence="2" type="ORF">COU23_00555</name>
</gene>
<reference evidence="3" key="1">
    <citation type="submission" date="2017-09" db="EMBL/GenBank/DDBJ databases">
        <title>Depth-based differentiation of microbial function through sediment-hosted aquifers and enrichment of novel symbionts in the deep terrestrial subsurface.</title>
        <authorList>
            <person name="Probst A.J."/>
            <person name="Ladd B."/>
            <person name="Jarett J.K."/>
            <person name="Geller-Mcgrath D.E."/>
            <person name="Sieber C.M.K."/>
            <person name="Emerson J.B."/>
            <person name="Anantharaman K."/>
            <person name="Thomas B.C."/>
            <person name="Malmstrom R."/>
            <person name="Stieglmeier M."/>
            <person name="Klingl A."/>
            <person name="Woyke T."/>
            <person name="Ryan C.M."/>
            <person name="Banfield J.F."/>
        </authorList>
    </citation>
    <scope>NUCLEOTIDE SEQUENCE [LARGE SCALE GENOMIC DNA]</scope>
</reference>
<name>A0A2M6WB80_9BACT</name>
<evidence type="ECO:0000256" key="1">
    <source>
        <dbReference type="SAM" id="MobiDB-lite"/>
    </source>
</evidence>
<evidence type="ECO:0000313" key="3">
    <source>
        <dbReference type="Proteomes" id="UP000231464"/>
    </source>
</evidence>
<accession>A0A2M6WB80</accession>